<dbReference type="Proteomes" id="UP001215151">
    <property type="component" value="Unassembled WGS sequence"/>
</dbReference>
<feature type="compositionally biased region" description="Basic and acidic residues" evidence="1">
    <location>
        <begin position="42"/>
        <end position="57"/>
    </location>
</feature>
<organism evidence="2 3">
    <name type="scientific">Trametes cubensis</name>
    <dbReference type="NCBI Taxonomy" id="1111947"/>
    <lineage>
        <taxon>Eukaryota</taxon>
        <taxon>Fungi</taxon>
        <taxon>Dikarya</taxon>
        <taxon>Basidiomycota</taxon>
        <taxon>Agaricomycotina</taxon>
        <taxon>Agaricomycetes</taxon>
        <taxon>Polyporales</taxon>
        <taxon>Polyporaceae</taxon>
        <taxon>Trametes</taxon>
    </lineage>
</organism>
<protein>
    <submittedName>
        <fullName evidence="2">Uncharacterized protein</fullName>
    </submittedName>
</protein>
<name>A0AAD7X517_9APHY</name>
<proteinExistence type="predicted"/>
<gene>
    <name evidence="2" type="ORF">ONZ51_g12916</name>
</gene>
<evidence type="ECO:0000313" key="2">
    <source>
        <dbReference type="EMBL" id="KAJ8454633.1"/>
    </source>
</evidence>
<evidence type="ECO:0000313" key="3">
    <source>
        <dbReference type="Proteomes" id="UP001215151"/>
    </source>
</evidence>
<dbReference type="AlphaFoldDB" id="A0AAD7X517"/>
<dbReference type="EMBL" id="JAPEVG010000924">
    <property type="protein sequence ID" value="KAJ8454633.1"/>
    <property type="molecule type" value="Genomic_DNA"/>
</dbReference>
<feature type="region of interest" description="Disordered" evidence="1">
    <location>
        <begin position="38"/>
        <end position="57"/>
    </location>
</feature>
<accession>A0AAD7X517</accession>
<keyword evidence="3" id="KW-1185">Reference proteome</keyword>
<feature type="compositionally biased region" description="Polar residues" evidence="1">
    <location>
        <begin position="1"/>
        <end position="18"/>
    </location>
</feature>
<reference evidence="2" key="1">
    <citation type="submission" date="2022-11" db="EMBL/GenBank/DDBJ databases">
        <title>Genome Sequence of Cubamyces cubensis.</title>
        <authorList>
            <person name="Buettner E."/>
        </authorList>
    </citation>
    <scope>NUCLEOTIDE SEQUENCE</scope>
    <source>
        <strain evidence="2">MPL-01</strain>
    </source>
</reference>
<feature type="region of interest" description="Disordered" evidence="1">
    <location>
        <begin position="1"/>
        <end position="26"/>
    </location>
</feature>
<sequence>MSIAQKLQSKFSQESQDASSKHPEQVLKDFIAEDPNSVYTFDSERDSPKSELCREGKEKGRKCIEMQMYSTQLFQAMQNQGFFCALPMDPTRTHIECKRISKN</sequence>
<evidence type="ECO:0000256" key="1">
    <source>
        <dbReference type="SAM" id="MobiDB-lite"/>
    </source>
</evidence>
<comment type="caution">
    <text evidence="2">The sequence shown here is derived from an EMBL/GenBank/DDBJ whole genome shotgun (WGS) entry which is preliminary data.</text>
</comment>